<evidence type="ECO:0000313" key="1">
    <source>
        <dbReference type="EMBL" id="KAI3365753.1"/>
    </source>
</evidence>
<proteinExistence type="predicted"/>
<sequence>MQFFQPGKVNTLSAARTAEKITGANPPSIQDLYMSRVRERAGNITIDPSHPELSLFHLLPSIDATELCTPKRSDTRPTNKGRNMGHQQTKIVKVTEPEPELVQEVERYRLEIVGFTSMHSLGSGTQLLERGWTLHCSGVAQGERRRAGVGLLHSFPAQPPCVGGVLDSAPTGDSIVLLGEFIAHVGNDSDTWRGVIGRYGLPDLNPERRSVIGLLCISHGLFMSTNTMFEHKGVHQHQGCPLSPVLFIIFMDRISRRSQGPEGVQFGNHRISSLLFADDVVLLASSRPGPSACTGAVCSRV</sequence>
<dbReference type="Proteomes" id="UP000831701">
    <property type="component" value="Chromosome 11"/>
</dbReference>
<reference evidence="1" key="1">
    <citation type="submission" date="2022-04" db="EMBL/GenBank/DDBJ databases">
        <title>Jade perch genome.</title>
        <authorList>
            <person name="Chao B."/>
        </authorList>
    </citation>
    <scope>NUCLEOTIDE SEQUENCE</scope>
    <source>
        <strain evidence="1">CB-2022</strain>
    </source>
</reference>
<organism evidence="1 2">
    <name type="scientific">Scortum barcoo</name>
    <name type="common">barcoo grunter</name>
    <dbReference type="NCBI Taxonomy" id="214431"/>
    <lineage>
        <taxon>Eukaryota</taxon>
        <taxon>Metazoa</taxon>
        <taxon>Chordata</taxon>
        <taxon>Craniata</taxon>
        <taxon>Vertebrata</taxon>
        <taxon>Euteleostomi</taxon>
        <taxon>Actinopterygii</taxon>
        <taxon>Neopterygii</taxon>
        <taxon>Teleostei</taxon>
        <taxon>Neoteleostei</taxon>
        <taxon>Acanthomorphata</taxon>
        <taxon>Eupercaria</taxon>
        <taxon>Centrarchiformes</taxon>
        <taxon>Terapontoidei</taxon>
        <taxon>Terapontidae</taxon>
        <taxon>Scortum</taxon>
    </lineage>
</organism>
<protein>
    <submittedName>
        <fullName evidence="1">Uncharacterized protein</fullName>
    </submittedName>
</protein>
<name>A0ACB8WGD4_9TELE</name>
<keyword evidence="2" id="KW-1185">Reference proteome</keyword>
<evidence type="ECO:0000313" key="2">
    <source>
        <dbReference type="Proteomes" id="UP000831701"/>
    </source>
</evidence>
<dbReference type="EMBL" id="CM041541">
    <property type="protein sequence ID" value="KAI3365753.1"/>
    <property type="molecule type" value="Genomic_DNA"/>
</dbReference>
<gene>
    <name evidence="1" type="ORF">L3Q82_000763</name>
</gene>
<comment type="caution">
    <text evidence="1">The sequence shown here is derived from an EMBL/GenBank/DDBJ whole genome shotgun (WGS) entry which is preliminary data.</text>
</comment>
<accession>A0ACB8WGD4</accession>